<dbReference type="Pfam" id="PF01370">
    <property type="entry name" value="Epimerase"/>
    <property type="match status" value="1"/>
</dbReference>
<dbReference type="STRING" id="224324.aq_1069"/>
<proteinExistence type="inferred from homology"/>
<name>O67164_AQUAE</name>
<dbReference type="PANTHER" id="PTHR43725">
    <property type="entry name" value="UDP-GLUCOSE 4-EPIMERASE"/>
    <property type="match status" value="1"/>
</dbReference>
<dbReference type="KEGG" id="aae:aq_1069"/>
<dbReference type="AlphaFoldDB" id="O67164"/>
<dbReference type="UniPathway" id="UPA00214"/>
<dbReference type="CDD" id="cd05247">
    <property type="entry name" value="UDP_G4E_1_SDR_e"/>
    <property type="match status" value="1"/>
</dbReference>
<evidence type="ECO:0000256" key="8">
    <source>
        <dbReference type="ARBA" id="ARBA00023235"/>
    </source>
</evidence>
<accession>O67164</accession>
<organism evidence="12 13">
    <name type="scientific">Aquifex aeolicus (strain VF5)</name>
    <dbReference type="NCBI Taxonomy" id="224324"/>
    <lineage>
        <taxon>Bacteria</taxon>
        <taxon>Pseudomonadati</taxon>
        <taxon>Aquificota</taxon>
        <taxon>Aquificia</taxon>
        <taxon>Aquificales</taxon>
        <taxon>Aquificaceae</taxon>
        <taxon>Aquifex</taxon>
    </lineage>
</organism>
<evidence type="ECO:0000256" key="4">
    <source>
        <dbReference type="ARBA" id="ARBA00007637"/>
    </source>
</evidence>
<comment type="catalytic activity">
    <reaction evidence="1 10">
        <text>UDP-alpha-D-glucose = UDP-alpha-D-galactose</text>
        <dbReference type="Rhea" id="RHEA:22168"/>
        <dbReference type="ChEBI" id="CHEBI:58885"/>
        <dbReference type="ChEBI" id="CHEBI:66914"/>
        <dbReference type="EC" id="5.1.3.2"/>
    </reaction>
</comment>
<dbReference type="InterPro" id="IPR001509">
    <property type="entry name" value="Epimerase_deHydtase"/>
</dbReference>
<dbReference type="EC" id="5.1.3.2" evidence="5 10"/>
<dbReference type="GO" id="GO:0003978">
    <property type="term" value="F:UDP-glucose 4-epimerase activity"/>
    <property type="evidence" value="ECO:0007669"/>
    <property type="project" value="UniProtKB-UniRule"/>
</dbReference>
<dbReference type="Gene3D" id="3.90.25.10">
    <property type="entry name" value="UDP-galactose 4-epimerase, domain 1"/>
    <property type="match status" value="1"/>
</dbReference>
<evidence type="ECO:0000313" key="12">
    <source>
        <dbReference type="EMBL" id="AAC07120.1"/>
    </source>
</evidence>
<dbReference type="OrthoDB" id="9801029at2"/>
<dbReference type="PANTHER" id="PTHR43725:SF53">
    <property type="entry name" value="UDP-ARABINOSE 4-EPIMERASE 1"/>
    <property type="match status" value="1"/>
</dbReference>
<dbReference type="HOGENOM" id="CLU_007383_1_10_0"/>
<dbReference type="InParanoid" id="O67164"/>
<comment type="similarity">
    <text evidence="4 10">Belongs to the NAD(P)-dependent epimerase/dehydratase family.</text>
</comment>
<evidence type="ECO:0000256" key="6">
    <source>
        <dbReference type="ARBA" id="ARBA00018569"/>
    </source>
</evidence>
<gene>
    <name evidence="12" type="primary">galE</name>
    <name evidence="12" type="ordered locus">aq_1069</name>
</gene>
<reference evidence="12 13" key="1">
    <citation type="journal article" date="1998" name="Nature">
        <title>The complete genome of the hyperthermophilic bacterium Aquifex aeolicus.</title>
        <authorList>
            <person name="Deckert G."/>
            <person name="Warren P.V."/>
            <person name="Gaasterland T."/>
            <person name="Young W.G."/>
            <person name="Lenox A.L."/>
            <person name="Graham D.E."/>
            <person name="Overbeek R."/>
            <person name="Snead M.A."/>
            <person name="Keller M."/>
            <person name="Aujay M."/>
            <person name="Huber R."/>
            <person name="Feldman R.A."/>
            <person name="Short J.M."/>
            <person name="Olson G.J."/>
            <person name="Swanson R.V."/>
        </authorList>
    </citation>
    <scope>NUCLEOTIDE SEQUENCE [LARGE SCALE GENOMIC DNA]</scope>
    <source>
        <strain evidence="12 13">VF5</strain>
    </source>
</reference>
<dbReference type="PIR" id="A70392">
    <property type="entry name" value="A70392"/>
</dbReference>
<evidence type="ECO:0000256" key="10">
    <source>
        <dbReference type="RuleBase" id="RU366046"/>
    </source>
</evidence>
<dbReference type="InterPro" id="IPR036291">
    <property type="entry name" value="NAD(P)-bd_dom_sf"/>
</dbReference>
<dbReference type="PATRIC" id="fig|224324.8.peg.831"/>
<dbReference type="FunCoup" id="O67164">
    <property type="interactions" value="351"/>
</dbReference>
<dbReference type="EMBL" id="AE000657">
    <property type="protein sequence ID" value="AAC07120.1"/>
    <property type="molecule type" value="Genomic_DNA"/>
</dbReference>
<feature type="domain" description="NAD-dependent epimerase/dehydratase" evidence="11">
    <location>
        <begin position="4"/>
        <end position="253"/>
    </location>
</feature>
<dbReference type="eggNOG" id="COG1087">
    <property type="taxonomic scope" value="Bacteria"/>
</dbReference>
<evidence type="ECO:0000256" key="7">
    <source>
        <dbReference type="ARBA" id="ARBA00023027"/>
    </source>
</evidence>
<evidence type="ECO:0000313" key="13">
    <source>
        <dbReference type="Proteomes" id="UP000000798"/>
    </source>
</evidence>
<evidence type="ECO:0000256" key="5">
    <source>
        <dbReference type="ARBA" id="ARBA00013189"/>
    </source>
</evidence>
<protein>
    <recommendedName>
        <fullName evidence="6 10">UDP-glucose 4-epimerase</fullName>
        <ecNumber evidence="5 10">5.1.3.2</ecNumber>
    </recommendedName>
</protein>
<dbReference type="Gene3D" id="3.40.50.720">
    <property type="entry name" value="NAD(P)-binding Rossmann-like Domain"/>
    <property type="match status" value="1"/>
</dbReference>
<dbReference type="Proteomes" id="UP000000798">
    <property type="component" value="Chromosome"/>
</dbReference>
<comment type="subunit">
    <text evidence="10">Homodimer.</text>
</comment>
<dbReference type="InterPro" id="IPR005886">
    <property type="entry name" value="UDP_G4E"/>
</dbReference>
<evidence type="ECO:0000259" key="11">
    <source>
        <dbReference type="Pfam" id="PF01370"/>
    </source>
</evidence>
<dbReference type="RefSeq" id="WP_010880665.1">
    <property type="nucleotide sequence ID" value="NC_000918.1"/>
</dbReference>
<sequence>MKKVLVTGGAGYIGSHVVKALGEKGYEVLIYDNLSTGNEWAVLYGKLVKADLADKETLRRVFEEFKPDAVMHFAAYIVVPESVKEPLKYYRNNVVNTINLLEVMQEFGVNKFVFSSSAAVYGIPESIPVKEDAPLNPINPYGETKATVERILRDLKNSGKDFNYVSLRYFNVAGADPEGKIGFAYPNPTHLIIRAVKTAAGEFDRLEIYGTDYPTPDGTCIRDYIHVTDLAEAHILALEYLFSGGKSEVLNCGYGHGYSVLEVVNAVKKVTGVDFKVVEAPRREGDPPALVADNKKIKRVLNWEPKYDDLEFIIKTAWEWEKKFKLK</sequence>
<keyword evidence="8 10" id="KW-0413">Isomerase</keyword>
<keyword evidence="9 10" id="KW-0119">Carbohydrate metabolism</keyword>
<keyword evidence="13" id="KW-1185">Reference proteome</keyword>
<dbReference type="GO" id="GO:0006012">
    <property type="term" value="P:galactose metabolic process"/>
    <property type="evidence" value="ECO:0007669"/>
    <property type="project" value="UniProtKB-UniPathway"/>
</dbReference>
<evidence type="ECO:0000256" key="9">
    <source>
        <dbReference type="ARBA" id="ARBA00023277"/>
    </source>
</evidence>
<evidence type="ECO:0000256" key="2">
    <source>
        <dbReference type="ARBA" id="ARBA00001911"/>
    </source>
</evidence>
<evidence type="ECO:0000256" key="3">
    <source>
        <dbReference type="ARBA" id="ARBA00004947"/>
    </source>
</evidence>
<dbReference type="SUPFAM" id="SSF51735">
    <property type="entry name" value="NAD(P)-binding Rossmann-fold domains"/>
    <property type="match status" value="1"/>
</dbReference>
<dbReference type="NCBIfam" id="TIGR01179">
    <property type="entry name" value="galE"/>
    <property type="match status" value="1"/>
</dbReference>
<comment type="cofactor">
    <cofactor evidence="2 10">
        <name>NAD(+)</name>
        <dbReference type="ChEBI" id="CHEBI:57540"/>
    </cofactor>
</comment>
<comment type="pathway">
    <text evidence="3 10">Carbohydrate metabolism; galactose metabolism.</text>
</comment>
<evidence type="ECO:0000256" key="1">
    <source>
        <dbReference type="ARBA" id="ARBA00000083"/>
    </source>
</evidence>
<dbReference type="EnsemblBacteria" id="AAC07120">
    <property type="protein sequence ID" value="AAC07120"/>
    <property type="gene ID" value="aq_1069"/>
</dbReference>
<keyword evidence="7 10" id="KW-0520">NAD</keyword>